<proteinExistence type="predicted"/>
<dbReference type="InterPro" id="IPR036388">
    <property type="entry name" value="WH-like_DNA-bd_sf"/>
</dbReference>
<dbReference type="EMBL" id="JAOVZO020000003">
    <property type="protein sequence ID" value="MDC8012098.1"/>
    <property type="molecule type" value="Genomic_DNA"/>
</dbReference>
<evidence type="ECO:0000313" key="5">
    <source>
        <dbReference type="EMBL" id="MDC8012098.1"/>
    </source>
</evidence>
<evidence type="ECO:0000259" key="4">
    <source>
        <dbReference type="Pfam" id="PF07638"/>
    </source>
</evidence>
<dbReference type="InterPro" id="IPR011517">
    <property type="entry name" value="RNA_pol_sigma70_ECF-like"/>
</dbReference>
<keyword evidence="3" id="KW-0804">Transcription</keyword>
<keyword evidence="1" id="KW-0805">Transcription regulation</keyword>
<feature type="domain" description="RNA polymerase sigma-70 ECF-like HTH" evidence="4">
    <location>
        <begin position="4"/>
        <end position="184"/>
    </location>
</feature>
<dbReference type="NCBIfam" id="TIGR02999">
    <property type="entry name" value="Sig-70_X6"/>
    <property type="match status" value="1"/>
</dbReference>
<dbReference type="PANTHER" id="PTHR43133">
    <property type="entry name" value="RNA POLYMERASE ECF-TYPE SIGMA FACTO"/>
    <property type="match status" value="1"/>
</dbReference>
<evidence type="ECO:0000256" key="3">
    <source>
        <dbReference type="ARBA" id="ARBA00023163"/>
    </source>
</evidence>
<comment type="caution">
    <text evidence="5">The sequence shown here is derived from an EMBL/GenBank/DDBJ whole genome shotgun (WGS) entry which is preliminary data.</text>
</comment>
<dbReference type="GO" id="GO:0016987">
    <property type="term" value="F:sigma factor activity"/>
    <property type="evidence" value="ECO:0007669"/>
    <property type="project" value="UniProtKB-KW"/>
</dbReference>
<protein>
    <submittedName>
        <fullName evidence="5">ECF-type sigma factor</fullName>
    </submittedName>
</protein>
<dbReference type="AlphaFoldDB" id="A0A9X3YJT5"/>
<organism evidence="5 6">
    <name type="scientific">Tahibacter soli</name>
    <dbReference type="NCBI Taxonomy" id="2983605"/>
    <lineage>
        <taxon>Bacteria</taxon>
        <taxon>Pseudomonadati</taxon>
        <taxon>Pseudomonadota</taxon>
        <taxon>Gammaproteobacteria</taxon>
        <taxon>Lysobacterales</taxon>
        <taxon>Rhodanobacteraceae</taxon>
        <taxon>Tahibacter</taxon>
    </lineage>
</organism>
<name>A0A9X3YJT5_9GAMM</name>
<dbReference type="SUPFAM" id="SSF88659">
    <property type="entry name" value="Sigma3 and sigma4 domains of RNA polymerase sigma factors"/>
    <property type="match status" value="1"/>
</dbReference>
<evidence type="ECO:0000256" key="1">
    <source>
        <dbReference type="ARBA" id="ARBA00023015"/>
    </source>
</evidence>
<dbReference type="InterPro" id="IPR013324">
    <property type="entry name" value="RNA_pol_sigma_r3/r4-like"/>
</dbReference>
<evidence type="ECO:0000313" key="6">
    <source>
        <dbReference type="Proteomes" id="UP001139971"/>
    </source>
</evidence>
<sequence length="188" mass="20482">MNHDDITGMLKAWSAGDAAARDAVFERMYAQLKRLAVGALRAQAGQATFEPTVLLNDALLKLVGSEAPRAHDRGHFAGIVARAMRQVLVDRSRRRLADKRGAGQRPLSLDEAHDLPAATPESVLGFDRVLDEFADLDPQAAEVVHLRVFAGLTIDETAQALGLHPSSVNREWAHARAWLKERLDHGGG</sequence>
<dbReference type="Gene3D" id="1.10.10.10">
    <property type="entry name" value="Winged helix-like DNA-binding domain superfamily/Winged helix DNA-binding domain"/>
    <property type="match status" value="1"/>
</dbReference>
<dbReference type="PANTHER" id="PTHR43133:SF39">
    <property type="entry name" value="SIMILAR TO RNA POLYMERASE SIGMA-E FACTOR"/>
    <property type="match status" value="1"/>
</dbReference>
<evidence type="ECO:0000256" key="2">
    <source>
        <dbReference type="ARBA" id="ARBA00023082"/>
    </source>
</evidence>
<dbReference type="Pfam" id="PF07638">
    <property type="entry name" value="Sigma70_ECF"/>
    <property type="match status" value="1"/>
</dbReference>
<accession>A0A9X3YJT5</accession>
<keyword evidence="2" id="KW-0731">Sigma factor</keyword>
<dbReference type="RefSeq" id="WP_263543356.1">
    <property type="nucleotide sequence ID" value="NZ_JAOVZO020000003.1"/>
</dbReference>
<reference evidence="5" key="1">
    <citation type="submission" date="2023-02" db="EMBL/GenBank/DDBJ databases">
        <title>Tahibacter soli sp. nov. isolated from soil.</title>
        <authorList>
            <person name="Baek J.H."/>
            <person name="Lee J.K."/>
            <person name="Choi D.G."/>
            <person name="Jeon C.O."/>
        </authorList>
    </citation>
    <scope>NUCLEOTIDE SEQUENCE</scope>
    <source>
        <strain evidence="5">BL</strain>
    </source>
</reference>
<dbReference type="Proteomes" id="UP001139971">
    <property type="component" value="Unassembled WGS sequence"/>
</dbReference>
<gene>
    <name evidence="5" type="ORF">OD750_006010</name>
</gene>
<dbReference type="InterPro" id="IPR039425">
    <property type="entry name" value="RNA_pol_sigma-70-like"/>
</dbReference>
<keyword evidence="6" id="KW-1185">Reference proteome</keyword>
<dbReference type="InterPro" id="IPR053812">
    <property type="entry name" value="HTH_Sigma70_ECF-like"/>
</dbReference>